<accession>A0A9W4GRV3</accession>
<gene>
    <name evidence="1" type="ORF">SCOCK_20027</name>
</gene>
<proteinExistence type="predicted"/>
<dbReference type="AlphaFoldDB" id="A0A9W4GRV3"/>
<keyword evidence="2" id="KW-1185">Reference proteome</keyword>
<evidence type="ECO:0000313" key="2">
    <source>
        <dbReference type="Proteomes" id="UP001152519"/>
    </source>
</evidence>
<dbReference type="Proteomes" id="UP001152519">
    <property type="component" value="Unassembled WGS sequence"/>
</dbReference>
<protein>
    <submittedName>
        <fullName evidence="1">Uncharacterized protein</fullName>
    </submittedName>
</protein>
<sequence>MLGAYPAHPDHNPGANGWRSTPSLALMYVSHRPSAFRDHPGRCIRCTSAIPCSSIGRAAGC</sequence>
<reference evidence="1" key="1">
    <citation type="submission" date="2021-05" db="EMBL/GenBank/DDBJ databases">
        <authorList>
            <person name="Arsene-Ploetze F."/>
        </authorList>
    </citation>
    <scope>NUCLEOTIDE SEQUENCE</scope>
    <source>
        <strain evidence="1">DSM 42138</strain>
    </source>
</reference>
<comment type="caution">
    <text evidence="1">The sequence shown here is derived from an EMBL/GenBank/DDBJ whole genome shotgun (WGS) entry which is preliminary data.</text>
</comment>
<evidence type="ECO:0000313" key="1">
    <source>
        <dbReference type="EMBL" id="CAG6392996.1"/>
    </source>
</evidence>
<dbReference type="EMBL" id="CAJSLV010000048">
    <property type="protein sequence ID" value="CAG6392996.1"/>
    <property type="molecule type" value="Genomic_DNA"/>
</dbReference>
<organism evidence="1 2">
    <name type="scientific">Actinacidiphila cocklensis</name>
    <dbReference type="NCBI Taxonomy" id="887465"/>
    <lineage>
        <taxon>Bacteria</taxon>
        <taxon>Bacillati</taxon>
        <taxon>Actinomycetota</taxon>
        <taxon>Actinomycetes</taxon>
        <taxon>Kitasatosporales</taxon>
        <taxon>Streptomycetaceae</taxon>
        <taxon>Actinacidiphila</taxon>
    </lineage>
</organism>
<name>A0A9W4GRV3_9ACTN</name>